<dbReference type="InterPro" id="IPR051342">
    <property type="entry name" value="PDZ_scaffold"/>
</dbReference>
<feature type="domain" description="L27" evidence="11">
    <location>
        <begin position="1"/>
        <end position="67"/>
    </location>
</feature>
<dbReference type="InterPro" id="IPR001478">
    <property type="entry name" value="PDZ"/>
</dbReference>
<dbReference type="Pfam" id="PF09045">
    <property type="entry name" value="L27_2"/>
    <property type="match status" value="1"/>
</dbReference>
<keyword evidence="5" id="KW-0597">Phosphoprotein</keyword>
<accession>A0A8C2GU88</accession>
<evidence type="ECO:0000256" key="8">
    <source>
        <dbReference type="ARBA" id="ARBA00023136"/>
    </source>
</evidence>
<evidence type="ECO:0000256" key="2">
    <source>
        <dbReference type="ARBA" id="ARBA00004435"/>
    </source>
</evidence>
<sequence>MLQSTQIPFEQDRALLAVERLQQRLKKRGELPAEEKLSLLKSVLQSPLFNQILNMQETGQQHENQQVRHHHHHSPSHKKAYTNTKIYLTDLNESLILKPSRSSDIYDIRSKHYNFESILSYLLYLLLFQGRTVLSFDLEKGESALGISIIGLETESSGGHGIFIQKIQPDSVACSDGRLQEGDQILAVNARLL</sequence>
<evidence type="ECO:0000313" key="13">
    <source>
        <dbReference type="Proteomes" id="UP000694700"/>
    </source>
</evidence>
<keyword evidence="3" id="KW-0796">Tight junction</keyword>
<dbReference type="PROSITE" id="PS50106">
    <property type="entry name" value="PDZ"/>
    <property type="match status" value="1"/>
</dbReference>
<name>A0A8C2GU88_CYPCA</name>
<dbReference type="Gene3D" id="2.30.42.10">
    <property type="match status" value="1"/>
</dbReference>
<evidence type="ECO:0000256" key="3">
    <source>
        <dbReference type="ARBA" id="ARBA00022427"/>
    </source>
</evidence>
<evidence type="ECO:0000256" key="7">
    <source>
        <dbReference type="ARBA" id="ARBA00022949"/>
    </source>
</evidence>
<dbReference type="SUPFAM" id="SSF50156">
    <property type="entry name" value="PDZ domain-like"/>
    <property type="match status" value="1"/>
</dbReference>
<keyword evidence="7" id="KW-0965">Cell junction</keyword>
<dbReference type="InterPro" id="IPR015132">
    <property type="entry name" value="L27_2"/>
</dbReference>
<evidence type="ECO:0000256" key="6">
    <source>
        <dbReference type="ARBA" id="ARBA00022737"/>
    </source>
</evidence>
<evidence type="ECO:0000256" key="9">
    <source>
        <dbReference type="SAM" id="MobiDB-lite"/>
    </source>
</evidence>
<keyword evidence="8" id="KW-0472">Membrane</keyword>
<keyword evidence="6" id="KW-0677">Repeat</keyword>
<dbReference type="GO" id="GO:0005923">
    <property type="term" value="C:bicellular tight junction"/>
    <property type="evidence" value="ECO:0007669"/>
    <property type="project" value="UniProtKB-SubCell"/>
</dbReference>
<evidence type="ECO:0000259" key="11">
    <source>
        <dbReference type="PROSITE" id="PS51022"/>
    </source>
</evidence>
<feature type="region of interest" description="Disordered" evidence="9">
    <location>
        <begin position="60"/>
        <end position="79"/>
    </location>
</feature>
<dbReference type="Ensembl" id="ENSCCRT00015123093.1">
    <property type="protein sequence ID" value="ENSCCRP00015119308.1"/>
    <property type="gene ID" value="ENSCCRG00015046997.1"/>
</dbReference>
<evidence type="ECO:0000256" key="4">
    <source>
        <dbReference type="ARBA" id="ARBA00022475"/>
    </source>
</evidence>
<dbReference type="PROSITE" id="PS51022">
    <property type="entry name" value="L27"/>
    <property type="match status" value="1"/>
</dbReference>
<dbReference type="InterPro" id="IPR036892">
    <property type="entry name" value="L27_dom_sf"/>
</dbReference>
<dbReference type="GO" id="GO:0016324">
    <property type="term" value="C:apical plasma membrane"/>
    <property type="evidence" value="ECO:0007669"/>
    <property type="project" value="UniProtKB-SubCell"/>
</dbReference>
<feature type="compositionally biased region" description="Basic residues" evidence="9">
    <location>
        <begin position="67"/>
        <end position="79"/>
    </location>
</feature>
<dbReference type="SUPFAM" id="SSF101288">
    <property type="entry name" value="L27 domain"/>
    <property type="match status" value="1"/>
</dbReference>
<evidence type="ECO:0008006" key="14">
    <source>
        <dbReference type="Google" id="ProtNLM"/>
    </source>
</evidence>
<evidence type="ECO:0000313" key="12">
    <source>
        <dbReference type="Ensembl" id="ENSCCRP00015119308.1"/>
    </source>
</evidence>
<dbReference type="Pfam" id="PF00595">
    <property type="entry name" value="PDZ"/>
    <property type="match status" value="1"/>
</dbReference>
<proteinExistence type="predicted"/>
<organism evidence="12 13">
    <name type="scientific">Cyprinus carpio</name>
    <name type="common">Common carp</name>
    <dbReference type="NCBI Taxonomy" id="7962"/>
    <lineage>
        <taxon>Eukaryota</taxon>
        <taxon>Metazoa</taxon>
        <taxon>Chordata</taxon>
        <taxon>Craniata</taxon>
        <taxon>Vertebrata</taxon>
        <taxon>Euteleostomi</taxon>
        <taxon>Actinopterygii</taxon>
        <taxon>Neopterygii</taxon>
        <taxon>Teleostei</taxon>
        <taxon>Ostariophysi</taxon>
        <taxon>Cypriniformes</taxon>
        <taxon>Cyprinidae</taxon>
        <taxon>Cyprininae</taxon>
        <taxon>Cyprinus</taxon>
    </lineage>
</organism>
<protein>
    <recommendedName>
        <fullName evidence="14">PDZ domain-containing protein</fullName>
    </recommendedName>
</protein>
<dbReference type="InterPro" id="IPR036034">
    <property type="entry name" value="PDZ_sf"/>
</dbReference>
<feature type="domain" description="PDZ" evidence="10">
    <location>
        <begin position="135"/>
        <end position="193"/>
    </location>
</feature>
<evidence type="ECO:0000256" key="5">
    <source>
        <dbReference type="ARBA" id="ARBA00022553"/>
    </source>
</evidence>
<keyword evidence="4" id="KW-1003">Cell membrane</keyword>
<dbReference type="AlphaFoldDB" id="A0A8C2GU88"/>
<evidence type="ECO:0000259" key="10">
    <source>
        <dbReference type="PROSITE" id="PS50106"/>
    </source>
</evidence>
<dbReference type="GO" id="GO:0120192">
    <property type="term" value="P:tight junction assembly"/>
    <property type="evidence" value="ECO:0007669"/>
    <property type="project" value="TreeGrafter"/>
</dbReference>
<dbReference type="Gene3D" id="1.10.287.650">
    <property type="entry name" value="L27 domain"/>
    <property type="match status" value="1"/>
</dbReference>
<dbReference type="PANTHER" id="PTHR19964:SF10">
    <property type="entry name" value="MULTIPLE PDZ DOMAIN PROTEIN"/>
    <property type="match status" value="1"/>
</dbReference>
<dbReference type="PANTHER" id="PTHR19964">
    <property type="entry name" value="MULTIPLE PDZ DOMAIN PROTEIN"/>
    <property type="match status" value="1"/>
</dbReference>
<dbReference type="InterPro" id="IPR004172">
    <property type="entry name" value="L27_dom"/>
</dbReference>
<dbReference type="Proteomes" id="UP000694700">
    <property type="component" value="Unplaced"/>
</dbReference>
<evidence type="ECO:0000256" key="1">
    <source>
        <dbReference type="ARBA" id="ARBA00004221"/>
    </source>
</evidence>
<reference evidence="12" key="1">
    <citation type="submission" date="2025-08" db="UniProtKB">
        <authorList>
            <consortium name="Ensembl"/>
        </authorList>
    </citation>
    <scope>IDENTIFICATION</scope>
</reference>
<comment type="subcellular location">
    <subcellularLocation>
        <location evidence="1">Apical cell membrane</location>
    </subcellularLocation>
    <subcellularLocation>
        <location evidence="2">Cell junction</location>
        <location evidence="2">Tight junction</location>
    </subcellularLocation>
</comment>
<dbReference type="GO" id="GO:0005737">
    <property type="term" value="C:cytoplasm"/>
    <property type="evidence" value="ECO:0007669"/>
    <property type="project" value="TreeGrafter"/>
</dbReference>